<dbReference type="EMBL" id="KZ613913">
    <property type="protein sequence ID" value="PMD50682.1"/>
    <property type="molecule type" value="Genomic_DNA"/>
</dbReference>
<sequence length="137" mass="15118">MFMVSYSLWARSSAFPQAPGLLGGQHLINTTHHRLTRALHWINRLSLAGTRWKDKYLAVCCLCADIHRTESLIGYVKCVFGLATVGTTFGSSCVSGVFGLIYVHLKRLTVFISGTTPPCQHRLFFSSESGSRYSSSA</sequence>
<dbReference type="AlphaFoldDB" id="A0A2J6SIT3"/>
<protein>
    <submittedName>
        <fullName evidence="1">Uncharacterized protein</fullName>
    </submittedName>
</protein>
<dbReference type="RefSeq" id="XP_024727586.1">
    <property type="nucleotide sequence ID" value="XM_024871495.1"/>
</dbReference>
<evidence type="ECO:0000313" key="1">
    <source>
        <dbReference type="EMBL" id="PMD50682.1"/>
    </source>
</evidence>
<dbReference type="InParanoid" id="A0A2J6SIT3"/>
<name>A0A2J6SIT3_9HELO</name>
<evidence type="ECO:0000313" key="2">
    <source>
        <dbReference type="Proteomes" id="UP000235371"/>
    </source>
</evidence>
<organism evidence="1 2">
    <name type="scientific">Hyaloscypha bicolor E</name>
    <dbReference type="NCBI Taxonomy" id="1095630"/>
    <lineage>
        <taxon>Eukaryota</taxon>
        <taxon>Fungi</taxon>
        <taxon>Dikarya</taxon>
        <taxon>Ascomycota</taxon>
        <taxon>Pezizomycotina</taxon>
        <taxon>Leotiomycetes</taxon>
        <taxon>Helotiales</taxon>
        <taxon>Hyaloscyphaceae</taxon>
        <taxon>Hyaloscypha</taxon>
        <taxon>Hyaloscypha bicolor</taxon>
    </lineage>
</organism>
<dbReference type="GeneID" id="36579577"/>
<accession>A0A2J6SIT3</accession>
<dbReference type="Proteomes" id="UP000235371">
    <property type="component" value="Unassembled WGS sequence"/>
</dbReference>
<proteinExistence type="predicted"/>
<reference evidence="1 2" key="1">
    <citation type="submission" date="2016-04" db="EMBL/GenBank/DDBJ databases">
        <title>A degradative enzymes factory behind the ericoid mycorrhizal symbiosis.</title>
        <authorList>
            <consortium name="DOE Joint Genome Institute"/>
            <person name="Martino E."/>
            <person name="Morin E."/>
            <person name="Grelet G."/>
            <person name="Kuo A."/>
            <person name="Kohler A."/>
            <person name="Daghino S."/>
            <person name="Barry K."/>
            <person name="Choi C."/>
            <person name="Cichocki N."/>
            <person name="Clum A."/>
            <person name="Copeland A."/>
            <person name="Hainaut M."/>
            <person name="Haridas S."/>
            <person name="Labutti K."/>
            <person name="Lindquist E."/>
            <person name="Lipzen A."/>
            <person name="Khouja H.-R."/>
            <person name="Murat C."/>
            <person name="Ohm R."/>
            <person name="Olson A."/>
            <person name="Spatafora J."/>
            <person name="Veneault-Fourrey C."/>
            <person name="Henrissat B."/>
            <person name="Grigoriev I."/>
            <person name="Martin F."/>
            <person name="Perotto S."/>
        </authorList>
    </citation>
    <scope>NUCLEOTIDE SEQUENCE [LARGE SCALE GENOMIC DNA]</scope>
    <source>
        <strain evidence="1 2">E</strain>
    </source>
</reference>
<gene>
    <name evidence="1" type="ORF">K444DRAFT_275004</name>
</gene>
<keyword evidence="2" id="KW-1185">Reference proteome</keyword>